<dbReference type="GO" id="GO:0008654">
    <property type="term" value="P:phospholipid biosynthetic process"/>
    <property type="evidence" value="ECO:0007669"/>
    <property type="project" value="UniProtKB-KW"/>
</dbReference>
<dbReference type="PANTHER" id="PTHR11728">
    <property type="entry name" value="GLYCEROL-3-PHOSPHATE DEHYDROGENASE"/>
    <property type="match status" value="1"/>
</dbReference>
<dbReference type="UniPathway" id="UPA00940"/>
<feature type="binding site" evidence="13">
    <location>
        <position position="253"/>
    </location>
    <ligand>
        <name>sn-glycerol 3-phosphate</name>
        <dbReference type="ChEBI" id="CHEBI:57597"/>
    </ligand>
</feature>
<evidence type="ECO:0000256" key="10">
    <source>
        <dbReference type="ARBA" id="ARBA00066687"/>
    </source>
</evidence>
<evidence type="ECO:0000256" key="11">
    <source>
        <dbReference type="ARBA" id="ARBA00069372"/>
    </source>
</evidence>
<keyword evidence="5 13" id="KW-0520">NAD</keyword>
<feature type="binding site" evidence="16">
    <location>
        <position position="139"/>
    </location>
    <ligand>
        <name>NAD(+)</name>
        <dbReference type="ChEBI" id="CHEBI:57540"/>
    </ligand>
</feature>
<comment type="pathway">
    <text evidence="13">Membrane lipid metabolism; glycerophospholipid metabolism.</text>
</comment>
<feature type="binding site" evidence="13">
    <location>
        <position position="254"/>
    </location>
    <ligand>
        <name>NADPH</name>
        <dbReference type="ChEBI" id="CHEBI:57783"/>
    </ligand>
</feature>
<keyword evidence="2 13" id="KW-0444">Lipid biosynthesis</keyword>
<feature type="binding site" evidence="16">
    <location>
        <begin position="7"/>
        <end position="12"/>
    </location>
    <ligand>
        <name>NAD(+)</name>
        <dbReference type="ChEBI" id="CHEBI:57540"/>
    </ligand>
</feature>
<dbReference type="GO" id="GO:0006650">
    <property type="term" value="P:glycerophospholipid metabolic process"/>
    <property type="evidence" value="ECO:0007669"/>
    <property type="project" value="UniProtKB-UniRule"/>
</dbReference>
<dbReference type="PRINTS" id="PR00077">
    <property type="entry name" value="GPDHDRGNASE"/>
</dbReference>
<feature type="binding site" evidence="15">
    <location>
        <begin position="254"/>
        <end position="255"/>
    </location>
    <ligand>
        <name>substrate</name>
    </ligand>
</feature>
<dbReference type="Gene3D" id="1.10.1040.10">
    <property type="entry name" value="N-(1-d-carboxylethyl)-l-norvaline Dehydrogenase, domain 2"/>
    <property type="match status" value="1"/>
</dbReference>
<evidence type="ECO:0000256" key="16">
    <source>
        <dbReference type="PIRSR" id="PIRSR000114-3"/>
    </source>
</evidence>
<organism evidence="20 21">
    <name type="scientific">Actinobacteria bacterium BACL2 MAG-120802-bin41</name>
    <dbReference type="NCBI Taxonomy" id="1655568"/>
    <lineage>
        <taxon>Bacteria</taxon>
        <taxon>Bacillati</taxon>
        <taxon>Actinomycetota</taxon>
        <taxon>Actinomycetes</taxon>
        <taxon>Actinomycetes incertae sedis</taxon>
        <taxon>ac1 cluster</taxon>
    </lineage>
</organism>
<feature type="binding site" evidence="13">
    <location>
        <position position="105"/>
    </location>
    <ligand>
        <name>sn-glycerol 3-phosphate</name>
        <dbReference type="ChEBI" id="CHEBI:57597"/>
    </ligand>
</feature>
<dbReference type="SUPFAM" id="SSF48179">
    <property type="entry name" value="6-phosphogluconate dehydrogenase C-terminal domain-like"/>
    <property type="match status" value="1"/>
</dbReference>
<feature type="binding site" evidence="13">
    <location>
        <position position="11"/>
    </location>
    <ligand>
        <name>NADPH</name>
        <dbReference type="ChEBI" id="CHEBI:57783"/>
    </ligand>
</feature>
<keyword evidence="13" id="KW-0963">Cytoplasm</keyword>
<dbReference type="PANTHER" id="PTHR11728:SF1">
    <property type="entry name" value="GLYCEROL-3-PHOSPHATE DEHYDROGENASE [NAD(+)] 2, CHLOROPLASTIC"/>
    <property type="match status" value="1"/>
</dbReference>
<dbReference type="NCBIfam" id="NF000940">
    <property type="entry name" value="PRK00094.1-2"/>
    <property type="match status" value="1"/>
</dbReference>
<evidence type="ECO:0000256" key="6">
    <source>
        <dbReference type="ARBA" id="ARBA00023098"/>
    </source>
</evidence>
<feature type="domain" description="Glycerol-3-phosphate dehydrogenase NAD-dependent N-terminal" evidence="18">
    <location>
        <begin position="2"/>
        <end position="159"/>
    </location>
</feature>
<dbReference type="Pfam" id="PF01210">
    <property type="entry name" value="NAD_Gly3P_dh_N"/>
    <property type="match status" value="1"/>
</dbReference>
<dbReference type="InterPro" id="IPR011128">
    <property type="entry name" value="G3P_DH_NAD-dep_N"/>
</dbReference>
<comment type="caution">
    <text evidence="20">The sequence shown here is derived from an EMBL/GenBank/DDBJ whole genome shotgun (WGS) entry which is preliminary data.</text>
</comment>
<keyword evidence="7 13" id="KW-0594">Phospholipid biosynthesis</keyword>
<dbReference type="InterPro" id="IPR008927">
    <property type="entry name" value="6-PGluconate_DH-like_C_sf"/>
</dbReference>
<comment type="caution">
    <text evidence="13">Lacks conserved residue(s) required for the propagation of feature annotation.</text>
</comment>
<sequence>MKVAVLGSGQWGSTLAQVLIDAGNEVIIWGRNKEVVDEINTKHSNSSALFEHFLPDGLSATRDIERALDGAELIVLAIPSQSLRENLLRWQGLISSDIAIVSTLKGIEISTQLRMSEVISQVLGRDSSMISVLTGPNLAREVILRQPAGAVAASTNQEVAELTAKAFSAPYFRVYTSNDVIGCELASAAKNVIAIAVGMSIGMGFGENTQALVITRGLNELTRLAIARGAAPLTFVGLAGVGDLLATCGSPLSRNRTFGEALGRSGSVEQAQRAISSTAEGLTTAQALVELAHLVGVEAPIMEAVCDVVTSKISPQQAILNLMKIQTGAEIDHV</sequence>
<feature type="binding site" evidence="13">
    <location>
        <position position="254"/>
    </location>
    <ligand>
        <name>sn-glycerol 3-phosphate</name>
        <dbReference type="ChEBI" id="CHEBI:57597"/>
    </ligand>
</feature>
<dbReference type="GO" id="GO:0046167">
    <property type="term" value="P:glycerol-3-phosphate biosynthetic process"/>
    <property type="evidence" value="ECO:0007669"/>
    <property type="project" value="UniProtKB-UniRule"/>
</dbReference>
<evidence type="ECO:0000256" key="2">
    <source>
        <dbReference type="ARBA" id="ARBA00022516"/>
    </source>
</evidence>
<dbReference type="NCBIfam" id="NF000942">
    <property type="entry name" value="PRK00094.1-4"/>
    <property type="match status" value="1"/>
</dbReference>
<evidence type="ECO:0000256" key="5">
    <source>
        <dbReference type="ARBA" id="ARBA00023027"/>
    </source>
</evidence>
<feature type="binding site" evidence="13">
    <location>
        <position position="190"/>
    </location>
    <ligand>
        <name>sn-glycerol 3-phosphate</name>
        <dbReference type="ChEBI" id="CHEBI:57597"/>
    </ligand>
</feature>
<evidence type="ECO:0000259" key="19">
    <source>
        <dbReference type="Pfam" id="PF07479"/>
    </source>
</evidence>
<feature type="binding site" evidence="13">
    <location>
        <position position="135"/>
    </location>
    <ligand>
        <name>sn-glycerol 3-phosphate</name>
        <dbReference type="ChEBI" id="CHEBI:57597"/>
    </ligand>
</feature>
<dbReference type="Proteomes" id="UP000053941">
    <property type="component" value="Unassembled WGS sequence"/>
</dbReference>
<dbReference type="GO" id="GO:0051287">
    <property type="term" value="F:NAD binding"/>
    <property type="evidence" value="ECO:0007669"/>
    <property type="project" value="InterPro"/>
</dbReference>
<dbReference type="InterPro" id="IPR006109">
    <property type="entry name" value="G3P_DH_NAD-dep_C"/>
</dbReference>
<dbReference type="GO" id="GO:0046168">
    <property type="term" value="P:glycerol-3-phosphate catabolic process"/>
    <property type="evidence" value="ECO:0007669"/>
    <property type="project" value="InterPro"/>
</dbReference>
<dbReference type="EMBL" id="LIAS01000035">
    <property type="protein sequence ID" value="KRO30978.1"/>
    <property type="molecule type" value="Genomic_DNA"/>
</dbReference>
<feature type="active site" description="Proton acceptor" evidence="13 14">
    <location>
        <position position="190"/>
    </location>
</feature>
<feature type="domain" description="Glycerol-3-phosphate dehydrogenase NAD-dependent C-terminal" evidence="19">
    <location>
        <begin position="179"/>
        <end position="319"/>
    </location>
</feature>
<dbReference type="FunFam" id="1.10.1040.10:FF:000001">
    <property type="entry name" value="Glycerol-3-phosphate dehydrogenase [NAD(P)+]"/>
    <property type="match status" value="1"/>
</dbReference>
<dbReference type="InterPro" id="IPR036291">
    <property type="entry name" value="NAD(P)-bd_dom_sf"/>
</dbReference>
<comment type="catalytic activity">
    <reaction evidence="9">
        <text>sn-glycerol 3-phosphate + NADP(+) = dihydroxyacetone phosphate + NADPH + H(+)</text>
        <dbReference type="Rhea" id="RHEA:11096"/>
        <dbReference type="ChEBI" id="CHEBI:15378"/>
        <dbReference type="ChEBI" id="CHEBI:57597"/>
        <dbReference type="ChEBI" id="CHEBI:57642"/>
        <dbReference type="ChEBI" id="CHEBI:57783"/>
        <dbReference type="ChEBI" id="CHEBI:58349"/>
        <dbReference type="EC" id="1.1.1.94"/>
    </reaction>
    <physiologicalReaction direction="right-to-left" evidence="9">
        <dbReference type="Rhea" id="RHEA:11098"/>
    </physiologicalReaction>
</comment>
<comment type="catalytic activity">
    <reaction evidence="13">
        <text>sn-glycerol 3-phosphate + NAD(+) = dihydroxyacetone phosphate + NADH + H(+)</text>
        <dbReference type="Rhea" id="RHEA:11092"/>
        <dbReference type="ChEBI" id="CHEBI:15378"/>
        <dbReference type="ChEBI" id="CHEBI:57540"/>
        <dbReference type="ChEBI" id="CHEBI:57597"/>
        <dbReference type="ChEBI" id="CHEBI:57642"/>
        <dbReference type="ChEBI" id="CHEBI:57945"/>
        <dbReference type="EC" id="1.1.1.94"/>
    </reaction>
</comment>
<keyword evidence="8 13" id="KW-1208">Phospholipid metabolism</keyword>
<evidence type="ECO:0000256" key="9">
    <source>
        <dbReference type="ARBA" id="ARBA00052716"/>
    </source>
</evidence>
<evidence type="ECO:0000256" key="7">
    <source>
        <dbReference type="ARBA" id="ARBA00023209"/>
    </source>
</evidence>
<dbReference type="HAMAP" id="MF_00394">
    <property type="entry name" value="NAD_Glyc3P_dehydrog"/>
    <property type="match status" value="1"/>
</dbReference>
<dbReference type="GO" id="GO:0005829">
    <property type="term" value="C:cytosol"/>
    <property type="evidence" value="ECO:0007669"/>
    <property type="project" value="TreeGrafter"/>
</dbReference>
<evidence type="ECO:0000256" key="8">
    <source>
        <dbReference type="ARBA" id="ARBA00023264"/>
    </source>
</evidence>
<keyword evidence="20" id="KW-0012">Acyltransferase</keyword>
<dbReference type="Pfam" id="PF07479">
    <property type="entry name" value="NAD_Gly3P_dh_C"/>
    <property type="match status" value="1"/>
</dbReference>
<feature type="binding site" evidence="13">
    <location>
        <position position="31"/>
    </location>
    <ligand>
        <name>NADPH</name>
        <dbReference type="ChEBI" id="CHEBI:57783"/>
    </ligand>
</feature>
<reference evidence="20 21" key="1">
    <citation type="submission" date="2015-10" db="EMBL/GenBank/DDBJ databases">
        <title>Metagenome-Assembled Genomes uncover a global brackish microbiome.</title>
        <authorList>
            <person name="Hugerth L.W."/>
            <person name="Larsson J."/>
            <person name="Alneberg J."/>
            <person name="Lindh M.V."/>
            <person name="Legrand C."/>
            <person name="Pinhassi J."/>
            <person name="Andersson A.F."/>
        </authorList>
    </citation>
    <scope>NUCLEOTIDE SEQUENCE [LARGE SCALE GENOMIC DNA]</scope>
    <source>
        <strain evidence="20">BACL2 MAG-120802-bin41</strain>
    </source>
</reference>
<dbReference type="EC" id="1.1.1.94" evidence="10 13"/>
<comment type="subcellular location">
    <subcellularLocation>
        <location evidence="13">Cytoplasm</location>
    </subcellularLocation>
</comment>
<keyword evidence="4 13" id="KW-0560">Oxidoreductase</keyword>
<keyword evidence="6 13" id="KW-0443">Lipid metabolism</keyword>
<feature type="binding site" evidence="15">
    <location>
        <position position="105"/>
    </location>
    <ligand>
        <name>substrate</name>
    </ligand>
</feature>
<dbReference type="FunFam" id="3.40.50.720:FF:000019">
    <property type="entry name" value="Glycerol-3-phosphate dehydrogenase [NAD(P)+]"/>
    <property type="match status" value="1"/>
</dbReference>
<feature type="binding site" evidence="13">
    <location>
        <position position="280"/>
    </location>
    <ligand>
        <name>NADPH</name>
        <dbReference type="ChEBI" id="CHEBI:57783"/>
    </ligand>
</feature>
<dbReference type="AlphaFoldDB" id="A0A0R2P1V7"/>
<keyword evidence="20" id="KW-0808">Transferase</keyword>
<dbReference type="PIRSF" id="PIRSF000114">
    <property type="entry name" value="Glycerol-3-P_dh"/>
    <property type="match status" value="1"/>
</dbReference>
<accession>A0A0R2P1V7</accession>
<keyword evidence="3 13" id="KW-0521">NADP</keyword>
<evidence type="ECO:0000313" key="20">
    <source>
        <dbReference type="EMBL" id="KRO30978.1"/>
    </source>
</evidence>
<evidence type="ECO:0000259" key="18">
    <source>
        <dbReference type="Pfam" id="PF01210"/>
    </source>
</evidence>
<dbReference type="GO" id="GO:0016746">
    <property type="term" value="F:acyltransferase activity"/>
    <property type="evidence" value="ECO:0007669"/>
    <property type="project" value="UniProtKB-KW"/>
</dbReference>
<feature type="binding site" evidence="13">
    <location>
        <position position="243"/>
    </location>
    <ligand>
        <name>sn-glycerol 3-phosphate</name>
        <dbReference type="ChEBI" id="CHEBI:57597"/>
    </ligand>
</feature>
<dbReference type="GO" id="GO:0005975">
    <property type="term" value="P:carbohydrate metabolic process"/>
    <property type="evidence" value="ECO:0007669"/>
    <property type="project" value="InterPro"/>
</dbReference>
<feature type="binding site" evidence="13">
    <location>
        <position position="255"/>
    </location>
    <ligand>
        <name>sn-glycerol 3-phosphate</name>
        <dbReference type="ChEBI" id="CHEBI:57597"/>
    </ligand>
</feature>
<evidence type="ECO:0000256" key="17">
    <source>
        <dbReference type="RuleBase" id="RU000437"/>
    </source>
</evidence>
<feature type="binding site" evidence="13">
    <location>
        <position position="105"/>
    </location>
    <ligand>
        <name>NADPH</name>
        <dbReference type="ChEBI" id="CHEBI:57783"/>
    </ligand>
</feature>
<dbReference type="InterPro" id="IPR013328">
    <property type="entry name" value="6PGD_dom2"/>
</dbReference>
<protein>
    <recommendedName>
        <fullName evidence="11 13">Glycerol-3-phosphate dehydrogenase [NAD(P)+]</fullName>
        <ecNumber evidence="10 13">1.1.1.94</ecNumber>
    </recommendedName>
    <alternativeName>
        <fullName evidence="13">NAD(P)(+)-dependent glycerol-3-phosphate dehydrogenase</fullName>
    </alternativeName>
    <alternativeName>
        <fullName evidence="12 13">NAD(P)H-dependent dihydroxyacetone-phosphate reductase</fullName>
    </alternativeName>
</protein>
<feature type="binding site" evidence="13">
    <location>
        <position position="139"/>
    </location>
    <ligand>
        <name>NADPH</name>
        <dbReference type="ChEBI" id="CHEBI:57783"/>
    </ligand>
</feature>
<evidence type="ECO:0000313" key="21">
    <source>
        <dbReference type="Proteomes" id="UP000053941"/>
    </source>
</evidence>
<evidence type="ECO:0000256" key="4">
    <source>
        <dbReference type="ARBA" id="ARBA00023002"/>
    </source>
</evidence>
<proteinExistence type="inferred from homology"/>
<dbReference type="PROSITE" id="PS00957">
    <property type="entry name" value="NAD_G3PDH"/>
    <property type="match status" value="1"/>
</dbReference>
<evidence type="ECO:0000256" key="3">
    <source>
        <dbReference type="ARBA" id="ARBA00022857"/>
    </source>
</evidence>
<dbReference type="GO" id="GO:0141152">
    <property type="term" value="F:glycerol-3-phosphate dehydrogenase (NAD+) activity"/>
    <property type="evidence" value="ECO:0007669"/>
    <property type="project" value="RHEA"/>
</dbReference>
<keyword evidence="13" id="KW-0547">Nucleotide-binding</keyword>
<evidence type="ECO:0000256" key="1">
    <source>
        <dbReference type="ARBA" id="ARBA00011009"/>
    </source>
</evidence>
<evidence type="ECO:0000256" key="13">
    <source>
        <dbReference type="HAMAP-Rule" id="MF_00394"/>
    </source>
</evidence>
<dbReference type="InterPro" id="IPR006168">
    <property type="entry name" value="G3P_DH_NAD-dep"/>
</dbReference>
<gene>
    <name evidence="13" type="primary">gpsA</name>
    <name evidence="20" type="ORF">ABR60_01060</name>
</gene>
<name>A0A0R2P1V7_9ACTN</name>
<comment type="similarity">
    <text evidence="1 13 17">Belongs to the NAD-dependent glycerol-3-phosphate dehydrogenase family.</text>
</comment>
<dbReference type="GO" id="GO:0141153">
    <property type="term" value="F:glycerol-3-phosphate dehydrogenase (NADP+) activity"/>
    <property type="evidence" value="ECO:0007669"/>
    <property type="project" value="RHEA"/>
</dbReference>
<feature type="binding site" evidence="16">
    <location>
        <position position="254"/>
    </location>
    <ligand>
        <name>NAD(+)</name>
        <dbReference type="ChEBI" id="CHEBI:57540"/>
    </ligand>
</feature>
<evidence type="ECO:0000256" key="14">
    <source>
        <dbReference type="PIRSR" id="PIRSR000114-1"/>
    </source>
</evidence>
<dbReference type="Gene3D" id="3.40.50.720">
    <property type="entry name" value="NAD(P)-binding Rossmann-like Domain"/>
    <property type="match status" value="1"/>
</dbReference>
<evidence type="ECO:0000256" key="12">
    <source>
        <dbReference type="ARBA" id="ARBA00080511"/>
    </source>
</evidence>
<dbReference type="SUPFAM" id="SSF51735">
    <property type="entry name" value="NAD(P)-binding Rossmann-fold domains"/>
    <property type="match status" value="1"/>
</dbReference>
<comment type="function">
    <text evidence="13">Catalyzes the reduction of the glycolytic intermediate dihydroxyacetone phosphate (DHAP) to sn-glycerol 3-phosphate (G3P), the key precursor for phospholipid synthesis.</text>
</comment>
<evidence type="ECO:0000256" key="15">
    <source>
        <dbReference type="PIRSR" id="PIRSR000114-2"/>
    </source>
</evidence>